<dbReference type="Gramene" id="evm.model.05.344">
    <property type="protein sequence ID" value="cds.evm.model.05.344"/>
    <property type="gene ID" value="evm.TU.05.344"/>
</dbReference>
<evidence type="ECO:0000256" key="2">
    <source>
        <dbReference type="ARBA" id="ARBA00009592"/>
    </source>
</evidence>
<keyword evidence="5 12" id="KW-0812">Transmembrane</keyword>
<evidence type="ECO:0000313" key="17">
    <source>
        <dbReference type="Proteomes" id="UP000596661"/>
    </source>
</evidence>
<evidence type="ECO:0000259" key="15">
    <source>
        <dbReference type="Pfam" id="PF22936"/>
    </source>
</evidence>
<reference evidence="16" key="1">
    <citation type="submission" date="2018-11" db="EMBL/GenBank/DDBJ databases">
        <authorList>
            <person name="Grassa J C."/>
        </authorList>
    </citation>
    <scope>NUCLEOTIDE SEQUENCE [LARGE SCALE GENOMIC DNA]</scope>
</reference>
<dbReference type="InterPro" id="IPR001611">
    <property type="entry name" value="Leu-rich_rpt"/>
</dbReference>
<organism evidence="16 17">
    <name type="scientific">Cannabis sativa</name>
    <name type="common">Hemp</name>
    <name type="synonym">Marijuana</name>
    <dbReference type="NCBI Taxonomy" id="3483"/>
    <lineage>
        <taxon>Eukaryota</taxon>
        <taxon>Viridiplantae</taxon>
        <taxon>Streptophyta</taxon>
        <taxon>Embryophyta</taxon>
        <taxon>Tracheophyta</taxon>
        <taxon>Spermatophyta</taxon>
        <taxon>Magnoliopsida</taxon>
        <taxon>eudicotyledons</taxon>
        <taxon>Gunneridae</taxon>
        <taxon>Pentapetalae</taxon>
        <taxon>rosids</taxon>
        <taxon>fabids</taxon>
        <taxon>Rosales</taxon>
        <taxon>Cannabaceae</taxon>
        <taxon>Cannabis</taxon>
    </lineage>
</organism>
<proteinExistence type="inferred from homology"/>
<keyword evidence="4" id="KW-0433">Leucine-rich repeat</keyword>
<keyword evidence="3" id="KW-1003">Cell membrane</keyword>
<dbReference type="GO" id="GO:0005886">
    <property type="term" value="C:plasma membrane"/>
    <property type="evidence" value="ECO:0007669"/>
    <property type="project" value="UniProtKB-SubCell"/>
</dbReference>
<dbReference type="InterPro" id="IPR029472">
    <property type="entry name" value="Copia-like_N"/>
</dbReference>
<keyword evidence="9 12" id="KW-0472">Membrane</keyword>
<dbReference type="PROSITE" id="PS51450">
    <property type="entry name" value="LRR"/>
    <property type="match status" value="1"/>
</dbReference>
<dbReference type="InterPro" id="IPR003591">
    <property type="entry name" value="Leu-rich_rpt_typical-subtyp"/>
</dbReference>
<evidence type="ECO:0000256" key="11">
    <source>
        <dbReference type="ARBA" id="ARBA00023180"/>
    </source>
</evidence>
<dbReference type="Pfam" id="PF00560">
    <property type="entry name" value="LRR_1"/>
    <property type="match status" value="4"/>
</dbReference>
<accession>A0A803PQ25</accession>
<dbReference type="Pfam" id="PF14244">
    <property type="entry name" value="Retrotran_gag_3"/>
    <property type="match status" value="1"/>
</dbReference>
<protein>
    <recommendedName>
        <fullName evidence="18">Non-specific serine/threonine protein kinase</fullName>
    </recommendedName>
</protein>
<reference evidence="16" key="2">
    <citation type="submission" date="2021-03" db="UniProtKB">
        <authorList>
            <consortium name="EnsemblPlants"/>
        </authorList>
    </citation>
    <scope>IDENTIFICATION</scope>
</reference>
<dbReference type="Pfam" id="PF08263">
    <property type="entry name" value="LRRNT_2"/>
    <property type="match status" value="1"/>
</dbReference>
<dbReference type="InterPro" id="IPR013210">
    <property type="entry name" value="LRR_N_plant-typ"/>
</dbReference>
<evidence type="ECO:0000256" key="12">
    <source>
        <dbReference type="SAM" id="Phobius"/>
    </source>
</evidence>
<evidence type="ECO:0000256" key="4">
    <source>
        <dbReference type="ARBA" id="ARBA00022614"/>
    </source>
</evidence>
<keyword evidence="11" id="KW-0325">Glycoprotein</keyword>
<evidence type="ECO:0000256" key="10">
    <source>
        <dbReference type="ARBA" id="ARBA00023170"/>
    </source>
</evidence>
<dbReference type="PANTHER" id="PTHR48063">
    <property type="entry name" value="LRR RECEPTOR-LIKE KINASE"/>
    <property type="match status" value="1"/>
</dbReference>
<feature type="transmembrane region" description="Helical" evidence="12">
    <location>
        <begin position="1346"/>
        <end position="1372"/>
    </location>
</feature>
<comment type="subcellular location">
    <subcellularLocation>
        <location evidence="1">Cell membrane</location>
        <topology evidence="1">Single-pass type I membrane protein</topology>
    </subcellularLocation>
</comment>
<keyword evidence="8 12" id="KW-1133">Transmembrane helix</keyword>
<dbReference type="OMA" id="GNPFWGP"/>
<evidence type="ECO:0000256" key="5">
    <source>
        <dbReference type="ARBA" id="ARBA00022692"/>
    </source>
</evidence>
<name>A0A803PQ25_CANSA</name>
<dbReference type="Gene3D" id="3.80.10.10">
    <property type="entry name" value="Ribonuclease Inhibitor"/>
    <property type="match status" value="4"/>
</dbReference>
<dbReference type="EnsemblPlants" id="evm.model.05.344">
    <property type="protein sequence ID" value="cds.evm.model.05.344"/>
    <property type="gene ID" value="evm.TU.05.344"/>
</dbReference>
<keyword evidence="10" id="KW-0675">Receptor</keyword>
<keyword evidence="6" id="KW-0732">Signal</keyword>
<dbReference type="PANTHER" id="PTHR48063:SF101">
    <property type="entry name" value="LRR RECEPTOR-LIKE SERINE_THREONINE-PROTEIN KINASE FLS2"/>
    <property type="match status" value="1"/>
</dbReference>
<dbReference type="InterPro" id="IPR032675">
    <property type="entry name" value="LRR_dom_sf"/>
</dbReference>
<evidence type="ECO:0000313" key="16">
    <source>
        <dbReference type="EnsemblPlants" id="cds.evm.model.05.344"/>
    </source>
</evidence>
<evidence type="ECO:0000256" key="8">
    <source>
        <dbReference type="ARBA" id="ARBA00022989"/>
    </source>
</evidence>
<feature type="domain" description="Retrovirus-related Pol polyprotein from transposon TNT 1-94-like beta-barrel" evidence="15">
    <location>
        <begin position="347"/>
        <end position="420"/>
    </location>
</feature>
<dbReference type="Proteomes" id="UP000596661">
    <property type="component" value="Chromosome 5"/>
</dbReference>
<dbReference type="EMBL" id="UZAU01000415">
    <property type="status" value="NOT_ANNOTATED_CDS"/>
    <property type="molecule type" value="Genomic_DNA"/>
</dbReference>
<dbReference type="Pfam" id="PF22936">
    <property type="entry name" value="Pol_BBD"/>
    <property type="match status" value="1"/>
</dbReference>
<evidence type="ECO:0000256" key="1">
    <source>
        <dbReference type="ARBA" id="ARBA00004251"/>
    </source>
</evidence>
<dbReference type="InterPro" id="IPR054722">
    <property type="entry name" value="PolX-like_BBD"/>
</dbReference>
<dbReference type="Pfam" id="PF13516">
    <property type="entry name" value="LRR_6"/>
    <property type="match status" value="1"/>
</dbReference>
<comment type="similarity">
    <text evidence="2">Belongs to the RLP family.</text>
</comment>
<evidence type="ECO:0000259" key="13">
    <source>
        <dbReference type="Pfam" id="PF08263"/>
    </source>
</evidence>
<dbReference type="SMART" id="SM00369">
    <property type="entry name" value="LRR_TYP"/>
    <property type="match status" value="12"/>
</dbReference>
<dbReference type="SUPFAM" id="SSF52058">
    <property type="entry name" value="L domain-like"/>
    <property type="match status" value="3"/>
</dbReference>
<evidence type="ECO:0000259" key="14">
    <source>
        <dbReference type="Pfam" id="PF14244"/>
    </source>
</evidence>
<evidence type="ECO:0000256" key="7">
    <source>
        <dbReference type="ARBA" id="ARBA00022737"/>
    </source>
</evidence>
<evidence type="ECO:0000256" key="6">
    <source>
        <dbReference type="ARBA" id="ARBA00022729"/>
    </source>
</evidence>
<keyword evidence="7" id="KW-0677">Repeat</keyword>
<keyword evidence="17" id="KW-1185">Reference proteome</keyword>
<feature type="domain" description="Leucine-rich repeat-containing N-terminal plant-type" evidence="13">
    <location>
        <begin position="463"/>
        <end position="500"/>
    </location>
</feature>
<evidence type="ECO:0000256" key="3">
    <source>
        <dbReference type="ARBA" id="ARBA00022475"/>
    </source>
</evidence>
<sequence>MVRTCSSGALETNSSANIDLPVRLSRDEARNPYFLSHADHPGAKLVPKILTSGENYSTWRRLMSIALLAKNKIEFVDGRLPRPTPDHDDYNAWCSCNSMVISWLLNSVSTEIADSVMYLDDAAAIWSKLNDRFHQNNGLRVFEVKLLLQALTQGENSVSAYFTRLKSLWGMVSEYRPLPVCTCGAVKTLLDYQEQDKVLEFLIGLNESYSGARSHILMQDPMPNINKVYSTIIQQECFQRLFSGNAQSGRPKVFCHHCGISGHTIAKCYKLYGYPPGHKIHGKGRFANSPSLKPGANFTEPDSSADLVSTLSPAQCQKIQDISSQTVDQPLVLSFTDNNSNVPNHIWIIDTSATHHICHDLSLFTQTFTSKSLSSVALANGKYADVSCVGTVVLSPTITLSGVLYVPDFHFNILSVSALTVSADCFFTFFDDHCVIQDTTRTHQIGKAICLGAETSKILCTEKERQSLLKFKQGLLDESNVLSSWESQKDCCKWKGIKCNNQTGHVIMVDLSHNISDVFSVEQPLAGEISSSLLELTELNYLDLSFNTFDGLKIPSFMGSFQQLKHLKLASVGFVGPIPHQLRNLTGLHTLDLSMNYLLTVNDLDWLTHFSSLRYLNLTRLNLSEIVNWPLSMAKLPSLIELQLSSTTLPDPILSSLPLNNFSNSLEILNLSDNHFSPSIFYWISNISSKLIHLGLMACQIQGPIPDVFTNMASLVSLDLSHNQLKGGLPKSFKNMCSLESLNLESNKFSDRLYDSIKNLSCAEETMKYLHLSGNPFWGPFPDLTNFSSLIELFIDGTNMSGPLPKNLSQFSKLNILSLAYNQLNGSLPDFTGLSSLRLLFLANNQLSGYVPESIGKLYSLEVLFLSSNSLNGVLTEAHFLNLSHLNNLDISHNPMSLNFSSDWIPPFQLEFLNMESCNVGPEFPKWLQTQKKLRSLYMPNATISDSIPIWFWNLSTTLTELNFSYNQIHGQLPNLSPKQKNYLSLDLSYNNLSGPIPLLSSATNLILSNNIFSGPLSSLCEAPALQLFRLDLSNNRLSGELPSCWIHYETLLFLNLAKNNFSGNIPISLSHLKNLVLLRLHDNNLSGEVPSLEDCKELRVVDLGRNKLTGMLPTFQGQSLPNLLVLRLRHNEIHGSLPLSLCSLPALHVLDLSENNISGSLPECLNNITAMSYDVNDNIIIGLVQVVWKGIEIEFGQNLKHLRSIDISSNNLGGKIPETFTSLLKMISLNLSRNHLTGTIPEKFDKLSSNLESVDLSRNWLTGSIPTSFSNLNFLSYLDLSYNNLSGRIPKGTQLQSFDASSYVGNLQLCGQPLTEHCPGDEMNQDPGAHYGNGDDKDKGEDNEILSFGFFVSIGIGYFIGFWGVCGTFLLKSSWRNAYFRFFDDTKDLVYKRIIVVFKTRLHRA</sequence>
<evidence type="ECO:0000256" key="9">
    <source>
        <dbReference type="ARBA" id="ARBA00023136"/>
    </source>
</evidence>
<dbReference type="Pfam" id="PF13855">
    <property type="entry name" value="LRR_8"/>
    <property type="match status" value="3"/>
</dbReference>
<feature type="domain" description="Retrotransposon Copia-like N-terminal" evidence="14">
    <location>
        <begin position="37"/>
        <end position="83"/>
    </location>
</feature>
<dbReference type="InterPro" id="IPR046956">
    <property type="entry name" value="RLP23-like"/>
</dbReference>
<evidence type="ECO:0008006" key="18">
    <source>
        <dbReference type="Google" id="ProtNLM"/>
    </source>
</evidence>
<dbReference type="FunFam" id="3.80.10.10:FF:000095">
    <property type="entry name" value="LRR receptor-like serine/threonine-protein kinase GSO1"/>
    <property type="match status" value="2"/>
</dbReference>